<feature type="domain" description="DUF6199" evidence="2">
    <location>
        <begin position="179"/>
        <end position="237"/>
    </location>
</feature>
<name>A0ABY1LSY5_9BACL</name>
<evidence type="ECO:0000313" key="3">
    <source>
        <dbReference type="EMBL" id="SME96741.1"/>
    </source>
</evidence>
<sequence length="241" mass="28274">MGGKPWFIQWIRTTRAQLIISFLVMIGISVWTAPYFSELVFYLHGDKFRPILQEPQAVTYRAHNGQEVVVMNSDEPGQKRVIIERQEYEVHVLEDQSIPRYEVIYPSGERFRVEVHNKILLWLDQQGEWVPEISWNINGAPQPIDEQVGLYSPSMIVRAAFPEYHSKQGVLLLYYGSYALMLFGWSLFRFEKLQILLFHLSFHWLWVREAEPSDFFYLSCKISGIAIIGIGIYVFVQSFFI</sequence>
<evidence type="ECO:0000256" key="1">
    <source>
        <dbReference type="SAM" id="Phobius"/>
    </source>
</evidence>
<gene>
    <name evidence="3" type="ORF">SAMN02744124_00529</name>
</gene>
<dbReference type="EMBL" id="FXAE01000003">
    <property type="protein sequence ID" value="SME96741.1"/>
    <property type="molecule type" value="Genomic_DNA"/>
</dbReference>
<evidence type="ECO:0000259" key="2">
    <source>
        <dbReference type="Pfam" id="PF19701"/>
    </source>
</evidence>
<keyword evidence="1" id="KW-0472">Membrane</keyword>
<dbReference type="Proteomes" id="UP000192939">
    <property type="component" value="Unassembled WGS sequence"/>
</dbReference>
<reference evidence="3 4" key="1">
    <citation type="submission" date="2017-04" db="EMBL/GenBank/DDBJ databases">
        <authorList>
            <person name="Varghese N."/>
            <person name="Submissions S."/>
        </authorList>
    </citation>
    <scope>NUCLEOTIDE SEQUENCE [LARGE SCALE GENOMIC DNA]</scope>
    <source>
        <strain evidence="3 4">J12</strain>
    </source>
</reference>
<evidence type="ECO:0000313" key="4">
    <source>
        <dbReference type="Proteomes" id="UP000192939"/>
    </source>
</evidence>
<proteinExistence type="predicted"/>
<feature type="transmembrane region" description="Helical" evidence="1">
    <location>
        <begin position="170"/>
        <end position="188"/>
    </location>
</feature>
<dbReference type="RefSeq" id="WP_085278254.1">
    <property type="nucleotide sequence ID" value="NZ_FXAE01000003.1"/>
</dbReference>
<feature type="transmembrane region" description="Helical" evidence="1">
    <location>
        <begin position="20"/>
        <end position="43"/>
    </location>
</feature>
<keyword evidence="1" id="KW-0812">Transmembrane</keyword>
<dbReference type="Pfam" id="PF19701">
    <property type="entry name" value="DUF6199"/>
    <property type="match status" value="1"/>
</dbReference>
<keyword evidence="1" id="KW-1133">Transmembrane helix</keyword>
<accession>A0ABY1LSY5</accession>
<feature type="transmembrane region" description="Helical" evidence="1">
    <location>
        <begin position="215"/>
        <end position="236"/>
    </location>
</feature>
<organism evidence="3 4">
    <name type="scientific">Paenibacillus barengoltzii J12</name>
    <dbReference type="NCBI Taxonomy" id="935846"/>
    <lineage>
        <taxon>Bacteria</taxon>
        <taxon>Bacillati</taxon>
        <taxon>Bacillota</taxon>
        <taxon>Bacilli</taxon>
        <taxon>Bacillales</taxon>
        <taxon>Paenibacillaceae</taxon>
        <taxon>Paenibacillus</taxon>
    </lineage>
</organism>
<dbReference type="InterPro" id="IPR045679">
    <property type="entry name" value="DUF6199"/>
</dbReference>
<keyword evidence="4" id="KW-1185">Reference proteome</keyword>
<comment type="caution">
    <text evidence="3">The sequence shown here is derived from an EMBL/GenBank/DDBJ whole genome shotgun (WGS) entry which is preliminary data.</text>
</comment>
<protein>
    <recommendedName>
        <fullName evidence="2">DUF6199 domain-containing protein</fullName>
    </recommendedName>
</protein>